<sequence>MKNDIKQWIIIRIKCQLVMCGKTTTEPLHPLTPVPSFHHWRLDFIGQLPITRNGNRWILIAIDYTTDWPLARVAQNAIHEVVTKFLNDDIVLNFGCPTEIITHRGNNF</sequence>
<evidence type="ECO:0000313" key="3">
    <source>
        <dbReference type="Proteomes" id="UP000663836"/>
    </source>
</evidence>
<proteinExistence type="predicted"/>
<organism evidence="2 3">
    <name type="scientific">Rotaria sordida</name>
    <dbReference type="NCBI Taxonomy" id="392033"/>
    <lineage>
        <taxon>Eukaryota</taxon>
        <taxon>Metazoa</taxon>
        <taxon>Spiralia</taxon>
        <taxon>Gnathifera</taxon>
        <taxon>Rotifera</taxon>
        <taxon>Eurotatoria</taxon>
        <taxon>Bdelloidea</taxon>
        <taxon>Philodinida</taxon>
        <taxon>Philodinidae</taxon>
        <taxon>Rotaria</taxon>
    </lineage>
</organism>
<dbReference type="Gene3D" id="3.30.420.10">
    <property type="entry name" value="Ribonuclease H-like superfamily/Ribonuclease H"/>
    <property type="match status" value="1"/>
</dbReference>
<name>A0A820P147_9BILA</name>
<dbReference type="InterPro" id="IPR012337">
    <property type="entry name" value="RNaseH-like_sf"/>
</dbReference>
<reference evidence="2" key="1">
    <citation type="submission" date="2021-02" db="EMBL/GenBank/DDBJ databases">
        <authorList>
            <person name="Nowell W R."/>
        </authorList>
    </citation>
    <scope>NUCLEOTIDE SEQUENCE</scope>
</reference>
<protein>
    <recommendedName>
        <fullName evidence="1">Integrase catalytic domain-containing protein</fullName>
    </recommendedName>
</protein>
<dbReference type="GO" id="GO:0015074">
    <property type="term" value="P:DNA integration"/>
    <property type="evidence" value="ECO:0007669"/>
    <property type="project" value="InterPro"/>
</dbReference>
<accession>A0A820P147</accession>
<dbReference type="SUPFAM" id="SSF53098">
    <property type="entry name" value="Ribonuclease H-like"/>
    <property type="match status" value="1"/>
</dbReference>
<dbReference type="EMBL" id="CAJOBD010067155">
    <property type="protein sequence ID" value="CAF4400992.1"/>
    <property type="molecule type" value="Genomic_DNA"/>
</dbReference>
<gene>
    <name evidence="2" type="ORF">JBS370_LOCUS43447</name>
</gene>
<feature type="non-terminal residue" evidence="2">
    <location>
        <position position="108"/>
    </location>
</feature>
<dbReference type="PROSITE" id="PS50994">
    <property type="entry name" value="INTEGRASE"/>
    <property type="match status" value="1"/>
</dbReference>
<evidence type="ECO:0000259" key="1">
    <source>
        <dbReference type="PROSITE" id="PS50994"/>
    </source>
</evidence>
<dbReference type="GO" id="GO:0003676">
    <property type="term" value="F:nucleic acid binding"/>
    <property type="evidence" value="ECO:0007669"/>
    <property type="project" value="InterPro"/>
</dbReference>
<feature type="domain" description="Integrase catalytic" evidence="1">
    <location>
        <begin position="31"/>
        <end position="108"/>
    </location>
</feature>
<dbReference type="InterPro" id="IPR001584">
    <property type="entry name" value="Integrase_cat-core"/>
</dbReference>
<dbReference type="AlphaFoldDB" id="A0A820P147"/>
<evidence type="ECO:0000313" key="2">
    <source>
        <dbReference type="EMBL" id="CAF4400992.1"/>
    </source>
</evidence>
<dbReference type="InterPro" id="IPR052160">
    <property type="entry name" value="Gypsy_RT_Integrase-like"/>
</dbReference>
<dbReference type="InterPro" id="IPR036397">
    <property type="entry name" value="RNaseH_sf"/>
</dbReference>
<dbReference type="PANTHER" id="PTHR47266">
    <property type="entry name" value="ENDONUCLEASE-RELATED"/>
    <property type="match status" value="1"/>
</dbReference>
<dbReference type="Proteomes" id="UP000663836">
    <property type="component" value="Unassembled WGS sequence"/>
</dbReference>
<comment type="caution">
    <text evidence="2">The sequence shown here is derived from an EMBL/GenBank/DDBJ whole genome shotgun (WGS) entry which is preliminary data.</text>
</comment>